<dbReference type="InterPro" id="IPR051531">
    <property type="entry name" value="N-acetyltransferase"/>
</dbReference>
<dbReference type="PROSITE" id="PS51186">
    <property type="entry name" value="GNAT"/>
    <property type="match status" value="1"/>
</dbReference>
<dbReference type="PANTHER" id="PTHR43792">
    <property type="entry name" value="GNAT FAMILY, PUTATIVE (AFU_ORTHOLOGUE AFUA_3G00765)-RELATED-RELATED"/>
    <property type="match status" value="1"/>
</dbReference>
<dbReference type="RefSeq" id="XP_024690406.1">
    <property type="nucleotide sequence ID" value="XM_024837684.1"/>
</dbReference>
<dbReference type="GeneID" id="36545208"/>
<dbReference type="OrthoDB" id="630895at2759"/>
<sequence>MPDVSLYPAQRTVVVIPPDPPAILTQRLTLRPLRIGNDADAEGLFAIRRRQDVADWLWPRVPHHSVEETKEWMRRRQFQAPDASGAVGRQFTFVIVRTDDPSEQIIGSIGINSLDPAPSLGYGIHPEFWGQGYASEAVRGLVDAWWKLSRVGGNGEAEGERLWAATNRANRGSVRALEKGDFRVFREVQLEGDTVVVMYVER</sequence>
<dbReference type="AlphaFoldDB" id="A0A2I1CW04"/>
<protein>
    <submittedName>
        <fullName evidence="2">Acyl-CoA N-acyltransferase</fullName>
    </submittedName>
</protein>
<evidence type="ECO:0000259" key="1">
    <source>
        <dbReference type="PROSITE" id="PS51186"/>
    </source>
</evidence>
<dbReference type="EMBL" id="MSFM01000011">
    <property type="protein sequence ID" value="PKY01812.1"/>
    <property type="molecule type" value="Genomic_DNA"/>
</dbReference>
<dbReference type="InterPro" id="IPR016181">
    <property type="entry name" value="Acyl_CoA_acyltransferase"/>
</dbReference>
<dbReference type="Proteomes" id="UP000234254">
    <property type="component" value="Unassembled WGS sequence"/>
</dbReference>
<keyword evidence="3" id="KW-1185">Reference proteome</keyword>
<accession>A0A2I1CW04</accession>
<gene>
    <name evidence="2" type="ORF">P168DRAFT_292871</name>
</gene>
<evidence type="ECO:0000313" key="2">
    <source>
        <dbReference type="EMBL" id="PKY01812.1"/>
    </source>
</evidence>
<reference evidence="2" key="1">
    <citation type="submission" date="2016-12" db="EMBL/GenBank/DDBJ databases">
        <title>The genomes of Aspergillus section Nigri reveals drivers in fungal speciation.</title>
        <authorList>
            <consortium name="DOE Joint Genome Institute"/>
            <person name="Vesth T.C."/>
            <person name="Nybo J."/>
            <person name="Theobald S."/>
            <person name="Brandl J."/>
            <person name="Frisvad J.C."/>
            <person name="Nielsen K.F."/>
            <person name="Lyhne E.K."/>
            <person name="Kogle M.E."/>
            <person name="Kuo A."/>
            <person name="Riley R."/>
            <person name="Clum A."/>
            <person name="Nolan M."/>
            <person name="Lipzen A."/>
            <person name="Salamov A."/>
            <person name="Henrissat B."/>
            <person name="Wiebenga A."/>
            <person name="De vries R.P."/>
            <person name="Grigoriev I.V."/>
            <person name="Mortensen U.H."/>
            <person name="Andersen M.R."/>
            <person name="Baker S.E."/>
        </authorList>
    </citation>
    <scope>NUCLEOTIDE SEQUENCE</scope>
    <source>
        <strain evidence="2">IBT 28561</strain>
    </source>
</reference>
<dbReference type="PANTHER" id="PTHR43792:SF1">
    <property type="entry name" value="N-ACETYLTRANSFERASE DOMAIN-CONTAINING PROTEIN"/>
    <property type="match status" value="1"/>
</dbReference>
<evidence type="ECO:0000313" key="3">
    <source>
        <dbReference type="Proteomes" id="UP000234254"/>
    </source>
</evidence>
<dbReference type="Pfam" id="PF13302">
    <property type="entry name" value="Acetyltransf_3"/>
    <property type="match status" value="1"/>
</dbReference>
<dbReference type="Gene3D" id="3.40.630.30">
    <property type="match status" value="1"/>
</dbReference>
<dbReference type="VEuPathDB" id="FungiDB:P168DRAFT_292871"/>
<name>A0A2I1CW04_ASPC2</name>
<feature type="domain" description="N-acetyltransferase" evidence="1">
    <location>
        <begin position="28"/>
        <end position="202"/>
    </location>
</feature>
<proteinExistence type="predicted"/>
<dbReference type="InterPro" id="IPR000182">
    <property type="entry name" value="GNAT_dom"/>
</dbReference>
<comment type="caution">
    <text evidence="2">The sequence shown here is derived from an EMBL/GenBank/DDBJ whole genome shotgun (WGS) entry which is preliminary data.</text>
</comment>
<organism evidence="2 3">
    <name type="scientific">Aspergillus campestris (strain IBT 28561)</name>
    <dbReference type="NCBI Taxonomy" id="1392248"/>
    <lineage>
        <taxon>Eukaryota</taxon>
        <taxon>Fungi</taxon>
        <taxon>Dikarya</taxon>
        <taxon>Ascomycota</taxon>
        <taxon>Pezizomycotina</taxon>
        <taxon>Eurotiomycetes</taxon>
        <taxon>Eurotiomycetidae</taxon>
        <taxon>Eurotiales</taxon>
        <taxon>Aspergillaceae</taxon>
        <taxon>Aspergillus</taxon>
        <taxon>Aspergillus subgen. Circumdati</taxon>
    </lineage>
</organism>
<dbReference type="SUPFAM" id="SSF55729">
    <property type="entry name" value="Acyl-CoA N-acyltransferases (Nat)"/>
    <property type="match status" value="1"/>
</dbReference>
<dbReference type="GO" id="GO:0016747">
    <property type="term" value="F:acyltransferase activity, transferring groups other than amino-acyl groups"/>
    <property type="evidence" value="ECO:0007669"/>
    <property type="project" value="InterPro"/>
</dbReference>